<dbReference type="GO" id="GO:0005829">
    <property type="term" value="C:cytosol"/>
    <property type="evidence" value="ECO:0007669"/>
    <property type="project" value="TreeGrafter"/>
</dbReference>
<dbReference type="Pfam" id="PF01174">
    <property type="entry name" value="SNO"/>
    <property type="match status" value="1"/>
</dbReference>
<comment type="similarity">
    <text evidence="1 10">Belongs to the glutaminase PdxT/SNO family.</text>
</comment>
<feature type="active site" description="Nucleophile" evidence="10 11">
    <location>
        <position position="82"/>
    </location>
</feature>
<evidence type="ECO:0000256" key="9">
    <source>
        <dbReference type="ARBA" id="ARBA00064749"/>
    </source>
</evidence>
<keyword evidence="4 10" id="KW-0315">Glutamine amidotransferase</keyword>
<dbReference type="Proteomes" id="UP000003340">
    <property type="component" value="Unassembled WGS sequence"/>
</dbReference>
<dbReference type="eggNOG" id="COG0311">
    <property type="taxonomic scope" value="Bacteria"/>
</dbReference>
<reference evidence="13 14" key="2">
    <citation type="submission" date="2009-02" db="EMBL/GenBank/DDBJ databases">
        <title>Draft genome sequence of Clostridium methylpentosum (DSM 5476).</title>
        <authorList>
            <person name="Sudarsanam P."/>
            <person name="Ley R."/>
            <person name="Guruge J."/>
            <person name="Turnbaugh P.J."/>
            <person name="Mahowald M."/>
            <person name="Liep D."/>
            <person name="Gordon J."/>
        </authorList>
    </citation>
    <scope>NUCLEOTIDE SEQUENCE [LARGE SCALE GENOMIC DNA]</scope>
    <source>
        <strain evidence="13 14">DSM 5476</strain>
    </source>
</reference>
<keyword evidence="2 10" id="KW-0378">Hydrolase</keyword>
<dbReference type="GO" id="GO:0008614">
    <property type="term" value="P:pyridoxine metabolic process"/>
    <property type="evidence" value="ECO:0007669"/>
    <property type="project" value="TreeGrafter"/>
</dbReference>
<evidence type="ECO:0000313" key="13">
    <source>
        <dbReference type="EMBL" id="EEG30153.1"/>
    </source>
</evidence>
<dbReference type="InterPro" id="IPR029062">
    <property type="entry name" value="Class_I_gatase-like"/>
</dbReference>
<dbReference type="CDD" id="cd01749">
    <property type="entry name" value="GATase1_PB"/>
    <property type="match status" value="1"/>
</dbReference>
<feature type="active site" description="Charge relay system" evidence="10 11">
    <location>
        <position position="173"/>
    </location>
</feature>
<dbReference type="GO" id="GO:1903600">
    <property type="term" value="C:glutaminase complex"/>
    <property type="evidence" value="ECO:0007669"/>
    <property type="project" value="TreeGrafter"/>
</dbReference>
<evidence type="ECO:0000256" key="4">
    <source>
        <dbReference type="ARBA" id="ARBA00022962"/>
    </source>
</evidence>
<dbReference type="EC" id="3.5.1.2" evidence="10"/>
<dbReference type="GO" id="GO:0036381">
    <property type="term" value="F:pyridoxal 5'-phosphate synthase (glutamine hydrolysing) activity"/>
    <property type="evidence" value="ECO:0007669"/>
    <property type="project" value="UniProtKB-UniRule"/>
</dbReference>
<protein>
    <recommendedName>
        <fullName evidence="10">Pyridoxal 5'-phosphate synthase subunit PdxT</fullName>
        <ecNumber evidence="10">4.3.3.6</ecNumber>
    </recommendedName>
    <alternativeName>
        <fullName evidence="10">Pdx2</fullName>
    </alternativeName>
    <alternativeName>
        <fullName evidence="10">Pyridoxal 5'-phosphate synthase glutaminase subunit</fullName>
        <ecNumber evidence="10">3.5.1.2</ecNumber>
    </alternativeName>
</protein>
<evidence type="ECO:0000256" key="7">
    <source>
        <dbReference type="ARBA" id="ARBA00049534"/>
    </source>
</evidence>
<dbReference type="PROSITE" id="PS51273">
    <property type="entry name" value="GATASE_TYPE_1"/>
    <property type="match status" value="1"/>
</dbReference>
<dbReference type="SUPFAM" id="SSF52317">
    <property type="entry name" value="Class I glutamine amidotransferase-like"/>
    <property type="match status" value="1"/>
</dbReference>
<dbReference type="PANTHER" id="PTHR31559:SF0">
    <property type="entry name" value="PYRIDOXAL 5'-PHOSPHATE SYNTHASE SUBUNIT SNO1-RELATED"/>
    <property type="match status" value="1"/>
</dbReference>
<evidence type="ECO:0000256" key="11">
    <source>
        <dbReference type="PIRSR" id="PIRSR005639-1"/>
    </source>
</evidence>
<feature type="binding site" evidence="10 12">
    <location>
        <position position="108"/>
    </location>
    <ligand>
        <name>L-glutamine</name>
        <dbReference type="ChEBI" id="CHEBI:58359"/>
    </ligand>
</feature>
<evidence type="ECO:0000256" key="10">
    <source>
        <dbReference type="HAMAP-Rule" id="MF_01615"/>
    </source>
</evidence>
<name>C0EEG5_9FIRM</name>
<reference evidence="13 14" key="1">
    <citation type="submission" date="2009-01" db="EMBL/GenBank/DDBJ databases">
        <authorList>
            <person name="Fulton L."/>
            <person name="Clifton S."/>
            <person name="Fulton B."/>
            <person name="Xu J."/>
            <person name="Minx P."/>
            <person name="Pepin K.H."/>
            <person name="Johnson M."/>
            <person name="Bhonagiri V."/>
            <person name="Nash W.E."/>
            <person name="Mardis E.R."/>
            <person name="Wilson R.K."/>
        </authorList>
    </citation>
    <scope>NUCLEOTIDE SEQUENCE [LARGE SCALE GENOMIC DNA]</scope>
    <source>
        <strain evidence="13 14">DSM 5476</strain>
    </source>
</reference>
<keyword evidence="14" id="KW-1185">Reference proteome</keyword>
<proteinExistence type="inferred from homology"/>
<evidence type="ECO:0000256" key="12">
    <source>
        <dbReference type="PIRSR" id="PIRSR005639-2"/>
    </source>
</evidence>
<feature type="binding site" evidence="10 12">
    <location>
        <begin position="50"/>
        <end position="52"/>
    </location>
    <ligand>
        <name>L-glutamine</name>
        <dbReference type="ChEBI" id="CHEBI:58359"/>
    </ligand>
</feature>
<keyword evidence="3 10" id="KW-0663">Pyridoxal phosphate</keyword>
<dbReference type="FunFam" id="3.40.50.880:FF:000010">
    <property type="entry name" value="uncharacterized protein LOC100176842 isoform X2"/>
    <property type="match status" value="1"/>
</dbReference>
<comment type="catalytic activity">
    <reaction evidence="6 10">
        <text>aldehydo-D-ribose 5-phosphate + D-glyceraldehyde 3-phosphate + L-glutamine = pyridoxal 5'-phosphate + L-glutamate + phosphate + 3 H2O + H(+)</text>
        <dbReference type="Rhea" id="RHEA:31507"/>
        <dbReference type="ChEBI" id="CHEBI:15377"/>
        <dbReference type="ChEBI" id="CHEBI:15378"/>
        <dbReference type="ChEBI" id="CHEBI:29985"/>
        <dbReference type="ChEBI" id="CHEBI:43474"/>
        <dbReference type="ChEBI" id="CHEBI:58273"/>
        <dbReference type="ChEBI" id="CHEBI:58359"/>
        <dbReference type="ChEBI" id="CHEBI:59776"/>
        <dbReference type="ChEBI" id="CHEBI:597326"/>
        <dbReference type="EC" id="4.3.3.6"/>
    </reaction>
</comment>
<keyword evidence="5 10" id="KW-0456">Lyase</keyword>
<dbReference type="EMBL" id="ACEC01000070">
    <property type="protein sequence ID" value="EEG30153.1"/>
    <property type="molecule type" value="Genomic_DNA"/>
</dbReference>
<dbReference type="PIRSF" id="PIRSF005639">
    <property type="entry name" value="Glut_amidoT_SNO"/>
    <property type="match status" value="1"/>
</dbReference>
<dbReference type="InterPro" id="IPR021196">
    <property type="entry name" value="PdxT/SNO_CS"/>
</dbReference>
<dbReference type="HAMAP" id="MF_01615">
    <property type="entry name" value="PdxT"/>
    <property type="match status" value="1"/>
</dbReference>
<comment type="catalytic activity">
    <reaction evidence="7 10">
        <text>L-glutamine + H2O = L-glutamate + NH4(+)</text>
        <dbReference type="Rhea" id="RHEA:15889"/>
        <dbReference type="ChEBI" id="CHEBI:15377"/>
        <dbReference type="ChEBI" id="CHEBI:28938"/>
        <dbReference type="ChEBI" id="CHEBI:29985"/>
        <dbReference type="ChEBI" id="CHEBI:58359"/>
        <dbReference type="EC" id="3.5.1.2"/>
    </reaction>
</comment>
<feature type="active site" description="Charge relay system" evidence="10 11">
    <location>
        <position position="175"/>
    </location>
</feature>
<evidence type="ECO:0000256" key="1">
    <source>
        <dbReference type="ARBA" id="ARBA00008345"/>
    </source>
</evidence>
<sequence length="202" mass="21898">MKRPVIGILALQGSVQEHRQALESVGSVEVLEVKTPSALALADGLILPGGESTTIAKLLCGFGLSDPLRERILKGMPVWGTCAGMILLAKEIVGEPAHLNVMDVTVRRNAYGRQIDSFSCVQSISAFSREPIPLVFIRAPWIEWAGEGVEVLCRVGGKIVAARQENMLATSFHPELTDNLCVHRYFAEMTQRAAMGTSLIQS</sequence>
<dbReference type="HOGENOM" id="CLU_069674_2_0_9"/>
<organism evidence="13 14">
    <name type="scientific">[Clostridium] methylpentosum DSM 5476</name>
    <dbReference type="NCBI Taxonomy" id="537013"/>
    <lineage>
        <taxon>Bacteria</taxon>
        <taxon>Bacillati</taxon>
        <taxon>Bacillota</taxon>
        <taxon>Clostridia</taxon>
        <taxon>Eubacteriales</taxon>
        <taxon>Oscillospiraceae</taxon>
        <taxon>Oscillospiraceae incertae sedis</taxon>
    </lineage>
</organism>
<dbReference type="EC" id="4.3.3.6" evidence="10"/>
<dbReference type="GO" id="GO:0016740">
    <property type="term" value="F:transferase activity"/>
    <property type="evidence" value="ECO:0007669"/>
    <property type="project" value="UniProtKB-KW"/>
</dbReference>
<comment type="function">
    <text evidence="8 10">Catalyzes the hydrolysis of glutamine to glutamate and ammonia as part of the biosynthesis of pyridoxal 5'-phosphate. The resulting ammonia molecule is channeled to the active site of PdxS.</text>
</comment>
<dbReference type="PROSITE" id="PS51130">
    <property type="entry name" value="PDXT_SNO_2"/>
    <property type="match status" value="1"/>
</dbReference>
<dbReference type="GO" id="GO:0004359">
    <property type="term" value="F:glutaminase activity"/>
    <property type="evidence" value="ECO:0007669"/>
    <property type="project" value="UniProtKB-UniRule"/>
</dbReference>
<comment type="caution">
    <text evidence="13">The sequence shown here is derived from an EMBL/GenBank/DDBJ whole genome shotgun (WGS) entry which is preliminary data.</text>
</comment>
<dbReference type="PANTHER" id="PTHR31559">
    <property type="entry name" value="PYRIDOXAL 5'-PHOSPHATE SYNTHASE SUBUNIT SNO"/>
    <property type="match status" value="1"/>
</dbReference>
<comment type="subunit">
    <text evidence="9 10">In the presence of PdxS, forms a dodecamer of heterodimers. Only shows activity in the heterodimer.</text>
</comment>
<dbReference type="InterPro" id="IPR002161">
    <property type="entry name" value="PdxT/SNO"/>
</dbReference>
<dbReference type="Gene3D" id="3.40.50.880">
    <property type="match status" value="1"/>
</dbReference>
<evidence type="ECO:0000256" key="5">
    <source>
        <dbReference type="ARBA" id="ARBA00023239"/>
    </source>
</evidence>
<dbReference type="GO" id="GO:0006543">
    <property type="term" value="P:L-glutamine catabolic process"/>
    <property type="evidence" value="ECO:0007669"/>
    <property type="project" value="UniProtKB-UniRule"/>
</dbReference>
<accession>C0EEG5</accession>
<evidence type="ECO:0000256" key="8">
    <source>
        <dbReference type="ARBA" id="ARBA00054599"/>
    </source>
</evidence>
<comment type="pathway">
    <text evidence="10">Cofactor biosynthesis; pyridoxal 5'-phosphate biosynthesis.</text>
</comment>
<evidence type="ECO:0000256" key="2">
    <source>
        <dbReference type="ARBA" id="ARBA00022801"/>
    </source>
</evidence>
<dbReference type="PROSITE" id="PS01236">
    <property type="entry name" value="PDXT_SNO_1"/>
    <property type="match status" value="1"/>
</dbReference>
<dbReference type="AlphaFoldDB" id="C0EEG5"/>
<dbReference type="STRING" id="537013.CLOSTMETH_02251"/>
<dbReference type="GO" id="GO:0042823">
    <property type="term" value="P:pyridoxal phosphate biosynthetic process"/>
    <property type="evidence" value="ECO:0007669"/>
    <property type="project" value="UniProtKB-UniRule"/>
</dbReference>
<dbReference type="NCBIfam" id="TIGR03800">
    <property type="entry name" value="PLP_synth_Pdx2"/>
    <property type="match status" value="1"/>
</dbReference>
<feature type="binding site" evidence="10 12">
    <location>
        <begin position="137"/>
        <end position="138"/>
    </location>
    <ligand>
        <name>L-glutamine</name>
        <dbReference type="ChEBI" id="CHEBI:58359"/>
    </ligand>
</feature>
<evidence type="ECO:0000256" key="6">
    <source>
        <dbReference type="ARBA" id="ARBA00047992"/>
    </source>
</evidence>
<keyword evidence="13" id="KW-0808">Transferase</keyword>
<gene>
    <name evidence="10 13" type="primary">pdxT</name>
    <name evidence="13" type="ORF">CLOSTMETH_02251</name>
</gene>
<dbReference type="UniPathway" id="UPA00245"/>
<evidence type="ECO:0000313" key="14">
    <source>
        <dbReference type="Proteomes" id="UP000003340"/>
    </source>
</evidence>
<evidence type="ECO:0000256" key="3">
    <source>
        <dbReference type="ARBA" id="ARBA00022898"/>
    </source>
</evidence>